<dbReference type="Proteomes" id="UP000031675">
    <property type="component" value="Unassembled WGS sequence"/>
</dbReference>
<sequence length="86" mass="9478">MDGRGPLEVPADMLCRAAGVGVEGLAGRRFVSSTAARPTPETVVVTLDDDLRHAYGAYDAGEPRTRGLRRPHVARRRQAELLEFYR</sequence>
<dbReference type="STRING" id="183763.LP52_18145"/>
<reference evidence="2" key="1">
    <citation type="journal article" date="2015" name="Chem. Biol.">
        <title>Structure, bioactivity, and resistance mechanism of streptomonomicin, an unusual lasso Peptide from an understudied halophilic actinomycete.</title>
        <authorList>
            <person name="Metelev M."/>
            <person name="Tietz J.I."/>
            <person name="Melby J.O."/>
            <person name="Blair P.M."/>
            <person name="Zhu L."/>
            <person name="Livnat I."/>
            <person name="Severinov K."/>
            <person name="Mitchell D.A."/>
        </authorList>
    </citation>
    <scope>NUCLEOTIDE SEQUENCE [LARGE SCALE GENOMIC DNA]</scope>
    <source>
        <strain evidence="2">YIM 90003</strain>
    </source>
</reference>
<dbReference type="EMBL" id="JROO01000034">
    <property type="protein sequence ID" value="KIH97627.1"/>
    <property type="molecule type" value="Genomic_DNA"/>
</dbReference>
<evidence type="ECO:0000313" key="1">
    <source>
        <dbReference type="EMBL" id="KIH97627.1"/>
    </source>
</evidence>
<keyword evidence="2" id="KW-1185">Reference proteome</keyword>
<accession>A0A0C2JLD1</accession>
<comment type="caution">
    <text evidence="1">The sequence shown here is derived from an EMBL/GenBank/DDBJ whole genome shotgun (WGS) entry which is preliminary data.</text>
</comment>
<name>A0A0C2JLD1_9ACTN</name>
<organism evidence="1 2">
    <name type="scientific">Streptomonospora alba</name>
    <dbReference type="NCBI Taxonomy" id="183763"/>
    <lineage>
        <taxon>Bacteria</taxon>
        <taxon>Bacillati</taxon>
        <taxon>Actinomycetota</taxon>
        <taxon>Actinomycetes</taxon>
        <taxon>Streptosporangiales</taxon>
        <taxon>Nocardiopsidaceae</taxon>
        <taxon>Streptomonospora</taxon>
    </lineage>
</organism>
<proteinExistence type="predicted"/>
<evidence type="ECO:0000313" key="2">
    <source>
        <dbReference type="Proteomes" id="UP000031675"/>
    </source>
</evidence>
<gene>
    <name evidence="1" type="ORF">LP52_18145</name>
</gene>
<dbReference type="AlphaFoldDB" id="A0A0C2JLD1"/>
<protein>
    <submittedName>
        <fullName evidence="1">Uncharacterized protein</fullName>
    </submittedName>
</protein>